<feature type="domain" description="Redoxin" evidence="1">
    <location>
        <begin position="17"/>
        <end position="138"/>
    </location>
</feature>
<dbReference type="InterPro" id="IPR013740">
    <property type="entry name" value="Redoxin"/>
</dbReference>
<dbReference type="Proteomes" id="UP001465331">
    <property type="component" value="Unassembled WGS sequence"/>
</dbReference>
<dbReference type="InterPro" id="IPR050553">
    <property type="entry name" value="Thioredoxin_ResA/DsbE_sf"/>
</dbReference>
<dbReference type="Gene3D" id="3.40.30.10">
    <property type="entry name" value="Glutaredoxin"/>
    <property type="match status" value="1"/>
</dbReference>
<reference evidence="2 3" key="1">
    <citation type="submission" date="2024-06" db="EMBL/GenBank/DDBJ databases">
        <authorList>
            <person name="Li Z."/>
            <person name="Jiang Y."/>
        </authorList>
    </citation>
    <scope>NUCLEOTIDE SEQUENCE [LARGE SCALE GENOMIC DNA]</scope>
    <source>
        <strain evidence="2 3">HSW-8</strain>
    </source>
</reference>
<name>A0ABV2A9S6_9GAMM</name>
<evidence type="ECO:0000259" key="1">
    <source>
        <dbReference type="Pfam" id="PF08534"/>
    </source>
</evidence>
<dbReference type="SUPFAM" id="SSF52833">
    <property type="entry name" value="Thioredoxin-like"/>
    <property type="match status" value="1"/>
</dbReference>
<proteinExistence type="predicted"/>
<evidence type="ECO:0000313" key="2">
    <source>
        <dbReference type="EMBL" id="MES0874012.1"/>
    </source>
</evidence>
<dbReference type="InterPro" id="IPR036249">
    <property type="entry name" value="Thioredoxin-like_sf"/>
</dbReference>
<dbReference type="Pfam" id="PF08534">
    <property type="entry name" value="Redoxin"/>
    <property type="match status" value="1"/>
</dbReference>
<sequence>MSEPPVAPAWQTSQWFNTGTPLDLASLRGRVVVLHAFQMLCPGCVLHGVPQAERIHQQFAREGVTVVGRHTVFEHHAAMQPVSLAAFLHEFRVTHPVGVDVAVPGQRIPATMQAHAMQGTPTLVLIDRAGHIRRQHFGRLDDMTVGAEVMRLVRE</sequence>
<dbReference type="RefSeq" id="WP_352888947.1">
    <property type="nucleotide sequence ID" value="NZ_JBEPIJ010000008.1"/>
</dbReference>
<dbReference type="PANTHER" id="PTHR42852:SF13">
    <property type="entry name" value="PROTEIN DIPZ"/>
    <property type="match status" value="1"/>
</dbReference>
<dbReference type="EMBL" id="JBEPIJ010000008">
    <property type="protein sequence ID" value="MES0874012.1"/>
    <property type="molecule type" value="Genomic_DNA"/>
</dbReference>
<gene>
    <name evidence="2" type="ORF">ABSH63_08355</name>
</gene>
<comment type="caution">
    <text evidence="2">The sequence shown here is derived from an EMBL/GenBank/DDBJ whole genome shotgun (WGS) entry which is preliminary data.</text>
</comment>
<organism evidence="2 3">
    <name type="scientific">Sinimarinibacterium thermocellulolyticum</name>
    <dbReference type="NCBI Taxonomy" id="3170016"/>
    <lineage>
        <taxon>Bacteria</taxon>
        <taxon>Pseudomonadati</taxon>
        <taxon>Pseudomonadota</taxon>
        <taxon>Gammaproteobacteria</taxon>
        <taxon>Nevskiales</taxon>
        <taxon>Nevskiaceae</taxon>
        <taxon>Sinimarinibacterium</taxon>
    </lineage>
</organism>
<accession>A0ABV2A9S6</accession>
<protein>
    <submittedName>
        <fullName evidence="2">Redoxin family protein</fullName>
    </submittedName>
</protein>
<keyword evidence="3" id="KW-1185">Reference proteome</keyword>
<dbReference type="PANTHER" id="PTHR42852">
    <property type="entry name" value="THIOL:DISULFIDE INTERCHANGE PROTEIN DSBE"/>
    <property type="match status" value="1"/>
</dbReference>
<evidence type="ECO:0000313" key="3">
    <source>
        <dbReference type="Proteomes" id="UP001465331"/>
    </source>
</evidence>